<feature type="region of interest" description="Disordered" evidence="1">
    <location>
        <begin position="281"/>
        <end position="308"/>
    </location>
</feature>
<reference evidence="3" key="2">
    <citation type="submission" date="2020-12" db="EMBL/GenBank/DDBJ databases">
        <title>New Spironucleus salmonicida genome in near-complete chromosomes.</title>
        <authorList>
            <person name="Xu F."/>
            <person name="Kurt Z."/>
            <person name="Jimenez-Gonzalez A."/>
            <person name="Astvaldsson A."/>
            <person name="Andersson J.O."/>
            <person name="Svard S.G."/>
        </authorList>
    </citation>
    <scope>NUCLEOTIDE SEQUENCE</scope>
    <source>
        <strain evidence="3">ATCC 50377</strain>
    </source>
</reference>
<evidence type="ECO:0000313" key="2">
    <source>
        <dbReference type="EMBL" id="EST47640.1"/>
    </source>
</evidence>
<gene>
    <name evidence="2" type="ORF">SS50377_12335</name>
    <name evidence="3" type="ORF">SS50377_23064</name>
</gene>
<dbReference type="AlphaFoldDB" id="V6LSP7"/>
<evidence type="ECO:0000256" key="1">
    <source>
        <dbReference type="SAM" id="MobiDB-lite"/>
    </source>
</evidence>
<accession>V6LSP7</accession>
<organism evidence="2">
    <name type="scientific">Spironucleus salmonicida</name>
    <dbReference type="NCBI Taxonomy" id="348837"/>
    <lineage>
        <taxon>Eukaryota</taxon>
        <taxon>Metamonada</taxon>
        <taxon>Diplomonadida</taxon>
        <taxon>Hexamitidae</taxon>
        <taxon>Hexamitinae</taxon>
        <taxon>Spironucleus</taxon>
    </lineage>
</organism>
<evidence type="ECO:0000313" key="3">
    <source>
        <dbReference type="EMBL" id="KAH0575431.1"/>
    </source>
</evidence>
<dbReference type="VEuPathDB" id="GiardiaDB:SS50377_23064"/>
<dbReference type="EMBL" id="AUWU02000003">
    <property type="protein sequence ID" value="KAH0575431.1"/>
    <property type="molecule type" value="Genomic_DNA"/>
</dbReference>
<reference evidence="2 3" key="1">
    <citation type="journal article" date="2014" name="PLoS Genet.">
        <title>The Genome of Spironucleus salmonicida Highlights a Fish Pathogen Adapted to Fluctuating Environments.</title>
        <authorList>
            <person name="Xu F."/>
            <person name="Jerlstrom-Hultqvist J."/>
            <person name="Einarsson E."/>
            <person name="Astvaldsson A."/>
            <person name="Svard S.G."/>
            <person name="Andersson J.O."/>
        </authorList>
    </citation>
    <scope>NUCLEOTIDE SEQUENCE</scope>
    <source>
        <strain evidence="3">ATCC 50377</strain>
    </source>
</reference>
<evidence type="ECO:0000313" key="4">
    <source>
        <dbReference type="Proteomes" id="UP000018208"/>
    </source>
</evidence>
<name>V6LSP7_9EUKA</name>
<proteinExistence type="predicted"/>
<sequence length="308" mass="36115">MQPTNSYIKLTISLTQPHFIEPYNKQVNLYRCLCSDCPFKAILLNEDINMVVSPHSQSNQYQKAQDIIKKAIIKKYIRKYQIIPYLIQLDIGFQQIDLYKQAKLNYQEALENYQIFLEIDIENFQTGKNKKLVQIMRLEENQLIFVEIVPKYVTNEPDIFLPLSIQLDLNSDDIENIQQNYIDVANKLLASIIQFFPYELSLFGTMCETYKFENKNVISSYIAGILSVQEIVYERLTQVQGFSIQVASIQQQDINYNLKELYFNQITKRVYISESIEELREQETEETFESDESQKSSGFADSQDIDEC</sequence>
<protein>
    <submittedName>
        <fullName evidence="2">Uncharacterized protein</fullName>
    </submittedName>
</protein>
<dbReference type="Proteomes" id="UP000018208">
    <property type="component" value="Unassembled WGS sequence"/>
</dbReference>
<dbReference type="EMBL" id="KI546038">
    <property type="protein sequence ID" value="EST47640.1"/>
    <property type="molecule type" value="Genomic_DNA"/>
</dbReference>
<keyword evidence="4" id="KW-1185">Reference proteome</keyword>